<sequence>MDATRGLLDGLDTAGLNTALAEGICLGVVPDAGAARVRLELEVLTLPADGPPPADRRVSLTLTDVSRIAASLRMQRWDDAEPQVFPLTLETLDEAVSGFGGGSLHGWDFVDADDSGWALWRELLSFDTSVGDGPGTHLLEFSQQEGIDPRELDVRIWFEDVSITTPDGVEIPTQEFVEGGRRWWKAHDACDPRTMLPDVAPPM</sequence>
<protein>
    <submittedName>
        <fullName evidence="1">Uncharacterized protein</fullName>
    </submittedName>
</protein>
<comment type="caution">
    <text evidence="1">The sequence shown here is derived from an EMBL/GenBank/DDBJ whole genome shotgun (WGS) entry which is preliminary data.</text>
</comment>
<name>A0ABS6AQ83_9NOCA</name>
<evidence type="ECO:0000313" key="2">
    <source>
        <dbReference type="Proteomes" id="UP000733379"/>
    </source>
</evidence>
<proteinExistence type="predicted"/>
<gene>
    <name evidence="1" type="ORF">KO481_01325</name>
</gene>
<dbReference type="EMBL" id="JAHKNI010000001">
    <property type="protein sequence ID" value="MBU3060168.1"/>
    <property type="molecule type" value="Genomic_DNA"/>
</dbReference>
<dbReference type="RefSeq" id="WP_215915074.1">
    <property type="nucleotide sequence ID" value="NZ_JAHKNI010000001.1"/>
</dbReference>
<keyword evidence="2" id="KW-1185">Reference proteome</keyword>
<dbReference type="Proteomes" id="UP000733379">
    <property type="component" value="Unassembled WGS sequence"/>
</dbReference>
<organism evidence="1 2">
    <name type="scientific">Nocardia albiluteola</name>
    <dbReference type="NCBI Taxonomy" id="2842303"/>
    <lineage>
        <taxon>Bacteria</taxon>
        <taxon>Bacillati</taxon>
        <taxon>Actinomycetota</taxon>
        <taxon>Actinomycetes</taxon>
        <taxon>Mycobacteriales</taxon>
        <taxon>Nocardiaceae</taxon>
        <taxon>Nocardia</taxon>
    </lineage>
</organism>
<reference evidence="1 2" key="1">
    <citation type="submission" date="2021-06" db="EMBL/GenBank/DDBJ databases">
        <title>Actinomycetes sequencing.</title>
        <authorList>
            <person name="Shan Q."/>
        </authorList>
    </citation>
    <scope>NUCLEOTIDE SEQUENCE [LARGE SCALE GENOMIC DNA]</scope>
    <source>
        <strain evidence="1 2">NEAU-G5</strain>
    </source>
</reference>
<evidence type="ECO:0000313" key="1">
    <source>
        <dbReference type="EMBL" id="MBU3060168.1"/>
    </source>
</evidence>
<accession>A0ABS6AQ83</accession>